<protein>
    <recommendedName>
        <fullName evidence="4">CN hydrolase domain-containing protein</fullName>
    </recommendedName>
</protein>
<evidence type="ECO:0008006" key="4">
    <source>
        <dbReference type="Google" id="ProtNLM"/>
    </source>
</evidence>
<comment type="caution">
    <text evidence="2">The sequence shown here is derived from an EMBL/GenBank/DDBJ whole genome shotgun (WGS) entry which is preliminary data.</text>
</comment>
<evidence type="ECO:0000256" key="1">
    <source>
        <dbReference type="SAM" id="MobiDB-lite"/>
    </source>
</evidence>
<reference evidence="3" key="1">
    <citation type="journal article" date="2019" name="Int. J. Syst. Evol. Microbiol.">
        <title>The Global Catalogue of Microorganisms (GCM) 10K type strain sequencing project: providing services to taxonomists for standard genome sequencing and annotation.</title>
        <authorList>
            <consortium name="The Broad Institute Genomics Platform"/>
            <consortium name="The Broad Institute Genome Sequencing Center for Infectious Disease"/>
            <person name="Wu L."/>
            <person name="Ma J."/>
        </authorList>
    </citation>
    <scope>NUCLEOTIDE SEQUENCE [LARGE SCALE GENOMIC DNA]</scope>
    <source>
        <strain evidence="3">JCM 9092</strain>
    </source>
</reference>
<dbReference type="Gene3D" id="3.60.110.10">
    <property type="entry name" value="Carbon-nitrogen hydrolase"/>
    <property type="match status" value="1"/>
</dbReference>
<accession>A0ABP6MN94</accession>
<organism evidence="2 3">
    <name type="scientific">Streptomyces rectiviolaceus</name>
    <dbReference type="NCBI Taxonomy" id="332591"/>
    <lineage>
        <taxon>Bacteria</taxon>
        <taxon>Bacillati</taxon>
        <taxon>Actinomycetota</taxon>
        <taxon>Actinomycetes</taxon>
        <taxon>Kitasatosporales</taxon>
        <taxon>Streptomycetaceae</taxon>
        <taxon>Streptomyces</taxon>
    </lineage>
</organism>
<feature type="region of interest" description="Disordered" evidence="1">
    <location>
        <begin position="477"/>
        <end position="508"/>
    </location>
</feature>
<sequence length="508" mass="56579">MNKEPRGPDHSVDEIELPVDPADLFVVLYDALPNWPFSSRTANKWFGDTRVQQRAELVCKDVRRDGRADIDLVRNLIRQYGDQGMFAVLMGLDRAFENAGIYPGTIGEKTMSWLSRRYVNTNSLNSNTERTGLLLPRYTRPGKVMVELTGKPEFFSVHRVTPAAREGIWHSGILHLEPRDFDRKQAISIGAAPVLESYLDLKFESPEGDDGIGLYRIAPDDGRLRPRIERVFQNLENSGAQIGVLPECTLSNDLFKHWDTLLHNDPPAASRLQWILLGTGPIGSTEPAEPPPNRAILLDRETAQVLLWQDKMAGFTLGKGQAEDWQLPDRPKFEPAAEYISRGHQVAVLETFLGRIAILICEDIKQNAAWLGKCQALGVSHIFVPLFASPISREVKRWALEAAENCVEQLGAWVILSNSLAVEEKMRTRPDFVADDAYTCVVVGPSLPRPKKYAKTPAQFCRSATAEETARVVCDEHGTPPVCDPGGQAPLPKVRCGPEPETETETKS</sequence>
<keyword evidence="3" id="KW-1185">Reference proteome</keyword>
<dbReference type="Proteomes" id="UP001501637">
    <property type="component" value="Unassembled WGS sequence"/>
</dbReference>
<dbReference type="InterPro" id="IPR036526">
    <property type="entry name" value="C-N_Hydrolase_sf"/>
</dbReference>
<evidence type="ECO:0000313" key="2">
    <source>
        <dbReference type="EMBL" id="GAA3120310.1"/>
    </source>
</evidence>
<name>A0ABP6MN94_9ACTN</name>
<proteinExistence type="predicted"/>
<evidence type="ECO:0000313" key="3">
    <source>
        <dbReference type="Proteomes" id="UP001501637"/>
    </source>
</evidence>
<gene>
    <name evidence="2" type="ORF">GCM10010449_48000</name>
</gene>
<dbReference type="SUPFAM" id="SSF56317">
    <property type="entry name" value="Carbon-nitrogen hydrolase"/>
    <property type="match status" value="1"/>
</dbReference>
<dbReference type="RefSeq" id="WP_386543005.1">
    <property type="nucleotide sequence ID" value="NZ_JBHTFB010000002.1"/>
</dbReference>
<dbReference type="EMBL" id="BAAAUG010000086">
    <property type="protein sequence ID" value="GAA3120310.1"/>
    <property type="molecule type" value="Genomic_DNA"/>
</dbReference>